<dbReference type="KEGG" id="pgr:PGTG_02122"/>
<dbReference type="VEuPathDB" id="FungiDB:PGTG_02122"/>
<evidence type="ECO:0000313" key="1">
    <source>
        <dbReference type="EMBL" id="EFP76661.1"/>
    </source>
</evidence>
<dbReference type="InParanoid" id="E3JX86"/>
<reference key="1">
    <citation type="submission" date="2007-01" db="EMBL/GenBank/DDBJ databases">
        <title>The Genome Sequence of Puccinia graminis f. sp. tritici Strain CRL 75-36-700-3.</title>
        <authorList>
            <consortium name="The Broad Institute Genome Sequencing Platform"/>
            <person name="Birren B."/>
            <person name="Lander E."/>
            <person name="Galagan J."/>
            <person name="Nusbaum C."/>
            <person name="Devon K."/>
            <person name="Cuomo C."/>
            <person name="Jaffe D."/>
            <person name="Butler J."/>
            <person name="Alvarez P."/>
            <person name="Gnerre S."/>
            <person name="Grabherr M."/>
            <person name="Mauceli E."/>
            <person name="Brockman W."/>
            <person name="Young S."/>
            <person name="LaButti K."/>
            <person name="Sykes S."/>
            <person name="DeCaprio D."/>
            <person name="Crawford M."/>
            <person name="Koehrsen M."/>
            <person name="Engels R."/>
            <person name="Montgomery P."/>
            <person name="Pearson M."/>
            <person name="Howarth C."/>
            <person name="Larson L."/>
            <person name="White J."/>
            <person name="Zeng Q."/>
            <person name="Kodira C."/>
            <person name="Yandava C."/>
            <person name="Alvarado L."/>
            <person name="O'Leary S."/>
            <person name="Szabo L."/>
            <person name="Dean R."/>
            <person name="Schein J."/>
        </authorList>
    </citation>
    <scope>NUCLEOTIDE SEQUENCE</scope>
    <source>
        <strain>CRL 75-36-700-3</strain>
    </source>
</reference>
<dbReference type="GeneID" id="10528599"/>
<keyword evidence="2" id="KW-1185">Reference proteome</keyword>
<dbReference type="EMBL" id="DS178266">
    <property type="protein sequence ID" value="EFP76661.1"/>
    <property type="molecule type" value="Genomic_DNA"/>
</dbReference>
<dbReference type="AlphaFoldDB" id="E3JX86"/>
<proteinExistence type="predicted"/>
<protein>
    <submittedName>
        <fullName evidence="1">Uncharacterized protein</fullName>
    </submittedName>
</protein>
<dbReference type="RefSeq" id="XP_003321080.1">
    <property type="nucleotide sequence ID" value="XM_003321032.1"/>
</dbReference>
<organism evidence="1 2">
    <name type="scientific">Puccinia graminis f. sp. tritici (strain CRL 75-36-700-3 / race SCCL)</name>
    <name type="common">Black stem rust fungus</name>
    <dbReference type="NCBI Taxonomy" id="418459"/>
    <lineage>
        <taxon>Eukaryota</taxon>
        <taxon>Fungi</taxon>
        <taxon>Dikarya</taxon>
        <taxon>Basidiomycota</taxon>
        <taxon>Pucciniomycotina</taxon>
        <taxon>Pucciniomycetes</taxon>
        <taxon>Pucciniales</taxon>
        <taxon>Pucciniaceae</taxon>
        <taxon>Puccinia</taxon>
    </lineage>
</organism>
<reference evidence="2" key="2">
    <citation type="journal article" date="2011" name="Proc. Natl. Acad. Sci. U.S.A.">
        <title>Obligate biotrophy features unraveled by the genomic analysis of rust fungi.</title>
        <authorList>
            <person name="Duplessis S."/>
            <person name="Cuomo C.A."/>
            <person name="Lin Y.-C."/>
            <person name="Aerts A."/>
            <person name="Tisserant E."/>
            <person name="Veneault-Fourrey C."/>
            <person name="Joly D.L."/>
            <person name="Hacquard S."/>
            <person name="Amselem J."/>
            <person name="Cantarel B.L."/>
            <person name="Chiu R."/>
            <person name="Coutinho P.M."/>
            <person name="Feau N."/>
            <person name="Field M."/>
            <person name="Frey P."/>
            <person name="Gelhaye E."/>
            <person name="Goldberg J."/>
            <person name="Grabherr M.G."/>
            <person name="Kodira C.D."/>
            <person name="Kohler A."/>
            <person name="Kuees U."/>
            <person name="Lindquist E.A."/>
            <person name="Lucas S.M."/>
            <person name="Mago R."/>
            <person name="Mauceli E."/>
            <person name="Morin E."/>
            <person name="Murat C."/>
            <person name="Pangilinan J.L."/>
            <person name="Park R."/>
            <person name="Pearson M."/>
            <person name="Quesneville H."/>
            <person name="Rouhier N."/>
            <person name="Sakthikumar S."/>
            <person name="Salamov A.A."/>
            <person name="Schmutz J."/>
            <person name="Selles B."/>
            <person name="Shapiro H."/>
            <person name="Tanguay P."/>
            <person name="Tuskan G.A."/>
            <person name="Henrissat B."/>
            <person name="Van de Peer Y."/>
            <person name="Rouze P."/>
            <person name="Ellis J.G."/>
            <person name="Dodds P.N."/>
            <person name="Schein J.E."/>
            <person name="Zhong S."/>
            <person name="Hamelin R.C."/>
            <person name="Grigoriev I.V."/>
            <person name="Szabo L.J."/>
            <person name="Martin F."/>
        </authorList>
    </citation>
    <scope>NUCLEOTIDE SEQUENCE [LARGE SCALE GENOMIC DNA]</scope>
    <source>
        <strain evidence="2">CRL 75-36-700-3 / race SCCL</strain>
    </source>
</reference>
<gene>
    <name evidence="1" type="ORF">PGTG_02122</name>
</gene>
<dbReference type="Proteomes" id="UP000008783">
    <property type="component" value="Unassembled WGS sequence"/>
</dbReference>
<sequence>MTINKCQGQSMSHVSLVLKDQVFAHKQLYVGGEAVMTEVTLEFGSNLHVNCHQFELEMKPNWN</sequence>
<dbReference type="HOGENOM" id="CLU_2886858_0_0_1"/>
<accession>E3JX86</accession>
<name>E3JX86_PUCGT</name>
<evidence type="ECO:0000313" key="2">
    <source>
        <dbReference type="Proteomes" id="UP000008783"/>
    </source>
</evidence>
<dbReference type="OrthoDB" id="3353471at2759"/>